<keyword evidence="1" id="KW-0812">Transmembrane</keyword>
<gene>
    <name evidence="2" type="ORF">CEW89_01095</name>
</gene>
<sequence length="151" mass="16393">MILRPLLSSAFLLMGGLMLGSMLGVDSLVSHIRSNGTIAYFKDSTGSMAGQDEYLAFPLFFILPLLVRIFRSGKRLTLIEILLHIIALGLICIAVTSVGTEALRNTRLYDEDADALDILLFSGKATLVLSLALITDSLVSRFLVPPNPPRS</sequence>
<reference evidence="2 3" key="1">
    <citation type="submission" date="2017-06" db="EMBL/GenBank/DDBJ databases">
        <title>Celeribacter sp. TSPH2 complete genome sequence.</title>
        <authorList>
            <person name="Woo J.-H."/>
            <person name="Kim H.-S."/>
        </authorList>
    </citation>
    <scope>NUCLEOTIDE SEQUENCE [LARGE SCALE GENOMIC DNA]</scope>
    <source>
        <strain evidence="2 3">TSPH2</strain>
    </source>
</reference>
<dbReference type="STRING" id="1758178.GCA_001550095_01260"/>
<evidence type="ECO:0000256" key="1">
    <source>
        <dbReference type="SAM" id="Phobius"/>
    </source>
</evidence>
<dbReference type="KEGG" id="ceh:CEW89_01095"/>
<keyword evidence="1" id="KW-1133">Transmembrane helix</keyword>
<organism evidence="2 3">
    <name type="scientific">Celeribacter ethanolicus</name>
    <dbReference type="NCBI Taxonomy" id="1758178"/>
    <lineage>
        <taxon>Bacteria</taxon>
        <taxon>Pseudomonadati</taxon>
        <taxon>Pseudomonadota</taxon>
        <taxon>Alphaproteobacteria</taxon>
        <taxon>Rhodobacterales</taxon>
        <taxon>Roseobacteraceae</taxon>
        <taxon>Celeribacter</taxon>
    </lineage>
</organism>
<feature type="transmembrane region" description="Helical" evidence="1">
    <location>
        <begin position="118"/>
        <end position="144"/>
    </location>
</feature>
<accession>A0A291G7H1</accession>
<proteinExistence type="predicted"/>
<dbReference type="RefSeq" id="WP_096804588.1">
    <property type="nucleotide sequence ID" value="NZ_CP022196.1"/>
</dbReference>
<protein>
    <submittedName>
        <fullName evidence="2">Uncharacterized protein</fullName>
    </submittedName>
</protein>
<dbReference type="AlphaFoldDB" id="A0A291G7H1"/>
<feature type="transmembrane region" description="Helical" evidence="1">
    <location>
        <begin position="77"/>
        <end position="98"/>
    </location>
</feature>
<dbReference type="EMBL" id="CP022196">
    <property type="protein sequence ID" value="ATG46289.1"/>
    <property type="molecule type" value="Genomic_DNA"/>
</dbReference>
<evidence type="ECO:0000313" key="2">
    <source>
        <dbReference type="EMBL" id="ATG46289.1"/>
    </source>
</evidence>
<name>A0A291G7H1_9RHOB</name>
<keyword evidence="3" id="KW-1185">Reference proteome</keyword>
<evidence type="ECO:0000313" key="3">
    <source>
        <dbReference type="Proteomes" id="UP000217935"/>
    </source>
</evidence>
<feature type="transmembrane region" description="Helical" evidence="1">
    <location>
        <begin position="54"/>
        <end position="70"/>
    </location>
</feature>
<dbReference type="Proteomes" id="UP000217935">
    <property type="component" value="Chromosome"/>
</dbReference>
<keyword evidence="1" id="KW-0472">Membrane</keyword>